<accession>A0A1G7X000</accession>
<organism evidence="1 2">
    <name type="scientific">Flavobacterium omnivorum</name>
    <dbReference type="NCBI Taxonomy" id="178355"/>
    <lineage>
        <taxon>Bacteria</taxon>
        <taxon>Pseudomonadati</taxon>
        <taxon>Bacteroidota</taxon>
        <taxon>Flavobacteriia</taxon>
        <taxon>Flavobacteriales</taxon>
        <taxon>Flavobacteriaceae</taxon>
        <taxon>Flavobacterium</taxon>
    </lineage>
</organism>
<evidence type="ECO:0000313" key="2">
    <source>
        <dbReference type="Proteomes" id="UP000199274"/>
    </source>
</evidence>
<evidence type="ECO:0000313" key="1">
    <source>
        <dbReference type="EMBL" id="SDG77512.1"/>
    </source>
</evidence>
<dbReference type="Proteomes" id="UP000199274">
    <property type="component" value="Unassembled WGS sequence"/>
</dbReference>
<reference evidence="2" key="1">
    <citation type="submission" date="2016-10" db="EMBL/GenBank/DDBJ databases">
        <authorList>
            <person name="Varghese N."/>
            <person name="Submissions S."/>
        </authorList>
    </citation>
    <scope>NUCLEOTIDE SEQUENCE [LARGE SCALE GENOMIC DNA]</scope>
    <source>
        <strain evidence="2">CGMCC 1.2747</strain>
    </source>
</reference>
<protein>
    <submittedName>
        <fullName evidence="1">Uncharacterized protein</fullName>
    </submittedName>
</protein>
<proteinExistence type="predicted"/>
<dbReference type="AlphaFoldDB" id="A0A1G7X000"/>
<sequence>MSFLTDLDTVSWFILEETKKKTIYCIILERSFNKKKYKKCSLIVIIFKKTENKSQIKHSDN</sequence>
<dbReference type="EMBL" id="FNDB01000002">
    <property type="protein sequence ID" value="SDG77512.1"/>
    <property type="molecule type" value="Genomic_DNA"/>
</dbReference>
<gene>
    <name evidence="1" type="ORF">SAMN04488062_102109</name>
</gene>
<name>A0A1G7X000_9FLAO</name>
<keyword evidence="2" id="KW-1185">Reference proteome</keyword>